<name>A0A3N4I8Y4_ASCIM</name>
<protein>
    <submittedName>
        <fullName evidence="1">Uncharacterized protein</fullName>
    </submittedName>
</protein>
<gene>
    <name evidence="1" type="ORF">BJ508DRAFT_375577</name>
</gene>
<reference evidence="1 2" key="1">
    <citation type="journal article" date="2018" name="Nat. Ecol. Evol.">
        <title>Pezizomycetes genomes reveal the molecular basis of ectomycorrhizal truffle lifestyle.</title>
        <authorList>
            <person name="Murat C."/>
            <person name="Payen T."/>
            <person name="Noel B."/>
            <person name="Kuo A."/>
            <person name="Morin E."/>
            <person name="Chen J."/>
            <person name="Kohler A."/>
            <person name="Krizsan K."/>
            <person name="Balestrini R."/>
            <person name="Da Silva C."/>
            <person name="Montanini B."/>
            <person name="Hainaut M."/>
            <person name="Levati E."/>
            <person name="Barry K.W."/>
            <person name="Belfiori B."/>
            <person name="Cichocki N."/>
            <person name="Clum A."/>
            <person name="Dockter R.B."/>
            <person name="Fauchery L."/>
            <person name="Guy J."/>
            <person name="Iotti M."/>
            <person name="Le Tacon F."/>
            <person name="Lindquist E.A."/>
            <person name="Lipzen A."/>
            <person name="Malagnac F."/>
            <person name="Mello A."/>
            <person name="Molinier V."/>
            <person name="Miyauchi S."/>
            <person name="Poulain J."/>
            <person name="Riccioni C."/>
            <person name="Rubini A."/>
            <person name="Sitrit Y."/>
            <person name="Splivallo R."/>
            <person name="Traeger S."/>
            <person name="Wang M."/>
            <person name="Zifcakova L."/>
            <person name="Wipf D."/>
            <person name="Zambonelli A."/>
            <person name="Paolocci F."/>
            <person name="Nowrousian M."/>
            <person name="Ottonello S."/>
            <person name="Baldrian P."/>
            <person name="Spatafora J.W."/>
            <person name="Henrissat B."/>
            <person name="Nagy L.G."/>
            <person name="Aury J.M."/>
            <person name="Wincker P."/>
            <person name="Grigoriev I.V."/>
            <person name="Bonfante P."/>
            <person name="Martin F.M."/>
        </authorList>
    </citation>
    <scope>NUCLEOTIDE SEQUENCE [LARGE SCALE GENOMIC DNA]</scope>
    <source>
        <strain evidence="1 2">RN42</strain>
    </source>
</reference>
<evidence type="ECO:0000313" key="2">
    <source>
        <dbReference type="Proteomes" id="UP000275078"/>
    </source>
</evidence>
<dbReference type="EMBL" id="ML119670">
    <property type="protein sequence ID" value="RPA82542.1"/>
    <property type="molecule type" value="Genomic_DNA"/>
</dbReference>
<dbReference type="Proteomes" id="UP000275078">
    <property type="component" value="Unassembled WGS sequence"/>
</dbReference>
<proteinExistence type="predicted"/>
<accession>A0A3N4I8Y4</accession>
<keyword evidence="2" id="KW-1185">Reference proteome</keyword>
<dbReference type="AlphaFoldDB" id="A0A3N4I8Y4"/>
<evidence type="ECO:0000313" key="1">
    <source>
        <dbReference type="EMBL" id="RPA82542.1"/>
    </source>
</evidence>
<sequence>MAPFDSLQPQTSSPFEGCITTYTRRSSLIETYRHTERERNGTAITIENHNSWPMIRQKETFKSSTSAPEFGCSWFRPFGIKERPLRFLKPRHTCSTLPEYLETCTPPISPGSHPHPHPQPIYQRLMVTLQHRQTAFDTGSTLTIVLVPRDIATQSRKPYEKARWRGHEPSWMSGKETAKFIYLSGCLRLADLSESRAVGRHTVMHMLLLT</sequence>
<organism evidence="1 2">
    <name type="scientific">Ascobolus immersus RN42</name>
    <dbReference type="NCBI Taxonomy" id="1160509"/>
    <lineage>
        <taxon>Eukaryota</taxon>
        <taxon>Fungi</taxon>
        <taxon>Dikarya</taxon>
        <taxon>Ascomycota</taxon>
        <taxon>Pezizomycotina</taxon>
        <taxon>Pezizomycetes</taxon>
        <taxon>Pezizales</taxon>
        <taxon>Ascobolaceae</taxon>
        <taxon>Ascobolus</taxon>
    </lineage>
</organism>